<dbReference type="Proteomes" id="UP000679126">
    <property type="component" value="Unassembled WGS sequence"/>
</dbReference>
<accession>A0ABS3YHJ5</accession>
<reference evidence="4" key="1">
    <citation type="submission" date="2021-03" db="EMBL/GenBank/DDBJ databases">
        <title>Assistant Professor.</title>
        <authorList>
            <person name="Huq M.A."/>
        </authorList>
    </citation>
    <scope>NUCLEOTIDE SEQUENCE [LARGE SCALE GENOMIC DNA]</scope>
    <source>
        <strain evidence="4">MAH-28</strain>
    </source>
</reference>
<dbReference type="RefSeq" id="WP_209146551.1">
    <property type="nucleotide sequence ID" value="NZ_JAGHKP010000003.1"/>
</dbReference>
<keyword evidence="1" id="KW-0732">Signal</keyword>
<evidence type="ECO:0000259" key="2">
    <source>
        <dbReference type="Pfam" id="PF00144"/>
    </source>
</evidence>
<dbReference type="PANTHER" id="PTHR46825:SF9">
    <property type="entry name" value="BETA-LACTAMASE-RELATED DOMAIN-CONTAINING PROTEIN"/>
    <property type="match status" value="1"/>
</dbReference>
<keyword evidence="4" id="KW-1185">Reference proteome</keyword>
<dbReference type="SUPFAM" id="SSF56601">
    <property type="entry name" value="beta-lactamase/transpeptidase-like"/>
    <property type="match status" value="1"/>
</dbReference>
<name>A0ABS3YHJ5_9BACT</name>
<feature type="domain" description="Beta-lactamase-related" evidence="2">
    <location>
        <begin position="39"/>
        <end position="304"/>
    </location>
</feature>
<feature type="signal peptide" evidence="1">
    <location>
        <begin position="1"/>
        <end position="21"/>
    </location>
</feature>
<dbReference type="PANTHER" id="PTHR46825">
    <property type="entry name" value="D-ALANYL-D-ALANINE-CARBOXYPEPTIDASE/ENDOPEPTIDASE AMPH"/>
    <property type="match status" value="1"/>
</dbReference>
<dbReference type="InterPro" id="IPR050491">
    <property type="entry name" value="AmpC-like"/>
</dbReference>
<dbReference type="Pfam" id="PF00144">
    <property type="entry name" value="Beta-lactamase"/>
    <property type="match status" value="1"/>
</dbReference>
<dbReference type="Gene3D" id="3.40.710.10">
    <property type="entry name" value="DD-peptidase/beta-lactamase superfamily"/>
    <property type="match status" value="2"/>
</dbReference>
<dbReference type="InterPro" id="IPR001466">
    <property type="entry name" value="Beta-lactam-related"/>
</dbReference>
<sequence>MKRLFLLTICCIAGFHSFAQSAIDSLLGLPSSASFNGIVAVAENGKMQYLKSRGFADPASHTPLRTDQQFLIGSVSKQITAVLVLLAAEKGQVDLHAPIRRYLPDYADKWADSVTLHQILNHTSGIVMWGQPLAFRPGSRFQYSTVSFSVAADVLEKTSGKTYAALAEALFKRCGMRHSMVPGPGMKKLATPYEKGRAVTFDYRRLPVPGGALVSTVEDLTRWNQLLHTGKILQDSSYRLMITPSSVRPTHRWGHVEYGYGIQIMDGELSHNGYIAGYHATCIWYPAQQISLVVLENITADPADMDGTYSMQDKIRAIVHP</sequence>
<proteinExistence type="predicted"/>
<gene>
    <name evidence="3" type="ORF">J7I43_15075</name>
</gene>
<dbReference type="InterPro" id="IPR012338">
    <property type="entry name" value="Beta-lactam/transpept-like"/>
</dbReference>
<protein>
    <submittedName>
        <fullName evidence="3">Beta-lactamase family protein</fullName>
    </submittedName>
</protein>
<organism evidence="3 4">
    <name type="scientific">Chitinophaga chungangae</name>
    <dbReference type="NCBI Taxonomy" id="2821488"/>
    <lineage>
        <taxon>Bacteria</taxon>
        <taxon>Pseudomonadati</taxon>
        <taxon>Bacteroidota</taxon>
        <taxon>Chitinophagia</taxon>
        <taxon>Chitinophagales</taxon>
        <taxon>Chitinophagaceae</taxon>
        <taxon>Chitinophaga</taxon>
    </lineage>
</organism>
<evidence type="ECO:0000313" key="3">
    <source>
        <dbReference type="EMBL" id="MBO9153549.1"/>
    </source>
</evidence>
<comment type="caution">
    <text evidence="3">The sequence shown here is derived from an EMBL/GenBank/DDBJ whole genome shotgun (WGS) entry which is preliminary data.</text>
</comment>
<evidence type="ECO:0000313" key="4">
    <source>
        <dbReference type="Proteomes" id="UP000679126"/>
    </source>
</evidence>
<dbReference type="EMBL" id="JAGHKP010000003">
    <property type="protein sequence ID" value="MBO9153549.1"/>
    <property type="molecule type" value="Genomic_DNA"/>
</dbReference>
<evidence type="ECO:0000256" key="1">
    <source>
        <dbReference type="SAM" id="SignalP"/>
    </source>
</evidence>
<feature type="chain" id="PRO_5047053360" evidence="1">
    <location>
        <begin position="22"/>
        <end position="321"/>
    </location>
</feature>